<protein>
    <recommendedName>
        <fullName evidence="2">Maleate cis-trans isomerase</fullName>
    </recommendedName>
</protein>
<gene>
    <name evidence="1" type="ORF">METZ01_LOCUS69647</name>
</gene>
<accession>A0A381TRV6</accession>
<sequence>MTKEWNRFGALIPPVNITVEPEFNEWAPEGVTIHTQRMWRQRAVMSEEDLRDMDKYLDDDCHRLAFAKPHFVMYACTSGSSLETGGYDKKISDRISKESGVPASTTSTAVSEALRAMGVKDVAVVTPYPQAVNEKEMAFFADLGFNPVSLESFLEGNSYNIPLIPQGDTYEMAKAADRPDAEGMFISCTNLATSDIIERLEQDLGKPVITSNQATMWYGLRSMGVDDIVHNAGKLLTMPLTVTSVA</sequence>
<evidence type="ECO:0008006" key="2">
    <source>
        <dbReference type="Google" id="ProtNLM"/>
    </source>
</evidence>
<dbReference type="PANTHER" id="PTHR40267">
    <property type="entry name" value="BLR3294 PROTEIN"/>
    <property type="match status" value="1"/>
</dbReference>
<dbReference type="PANTHER" id="PTHR40267:SF1">
    <property type="entry name" value="BLR3294 PROTEIN"/>
    <property type="match status" value="1"/>
</dbReference>
<reference evidence="1" key="1">
    <citation type="submission" date="2018-05" db="EMBL/GenBank/DDBJ databases">
        <authorList>
            <person name="Lanie J.A."/>
            <person name="Ng W.-L."/>
            <person name="Kazmierczak K.M."/>
            <person name="Andrzejewski T.M."/>
            <person name="Davidsen T.M."/>
            <person name="Wayne K.J."/>
            <person name="Tettelin H."/>
            <person name="Glass J.I."/>
            <person name="Rusch D."/>
            <person name="Podicherti R."/>
            <person name="Tsui H.-C.T."/>
            <person name="Winkler M.E."/>
        </authorList>
    </citation>
    <scope>NUCLEOTIDE SEQUENCE</scope>
</reference>
<name>A0A381TRV6_9ZZZZ</name>
<dbReference type="InterPro" id="IPR053714">
    <property type="entry name" value="Iso_Racemase_Enz_sf"/>
</dbReference>
<proteinExistence type="predicted"/>
<dbReference type="InterPro" id="IPR026286">
    <property type="entry name" value="MaiA/AMDase"/>
</dbReference>
<dbReference type="PIRSF" id="PIRSF015736">
    <property type="entry name" value="MI"/>
    <property type="match status" value="1"/>
</dbReference>
<evidence type="ECO:0000313" key="1">
    <source>
        <dbReference type="EMBL" id="SVA16793.1"/>
    </source>
</evidence>
<dbReference type="Gene3D" id="3.40.50.12500">
    <property type="match status" value="1"/>
</dbReference>
<dbReference type="AlphaFoldDB" id="A0A381TRV6"/>
<dbReference type="Pfam" id="PF17645">
    <property type="entry name" value="Amdase"/>
    <property type="match status" value="1"/>
</dbReference>
<dbReference type="EMBL" id="UINC01004779">
    <property type="protein sequence ID" value="SVA16793.1"/>
    <property type="molecule type" value="Genomic_DNA"/>
</dbReference>
<organism evidence="1">
    <name type="scientific">marine metagenome</name>
    <dbReference type="NCBI Taxonomy" id="408172"/>
    <lineage>
        <taxon>unclassified sequences</taxon>
        <taxon>metagenomes</taxon>
        <taxon>ecological metagenomes</taxon>
    </lineage>
</organism>